<protein>
    <submittedName>
        <fullName evidence="11">G2668 protein</fullName>
    </submittedName>
</protein>
<comment type="caution">
    <text evidence="11">The sequence shown here is derived from an EMBL/GenBank/DDBJ whole genome shotgun (WGS) entry which is preliminary data.</text>
</comment>
<keyword evidence="12" id="KW-1185">Reference proteome</keyword>
<feature type="transmembrane region" description="Helical" evidence="9">
    <location>
        <begin position="515"/>
        <end position="534"/>
    </location>
</feature>
<dbReference type="InterPro" id="IPR013525">
    <property type="entry name" value="ABC2_TM"/>
</dbReference>
<evidence type="ECO:0000256" key="7">
    <source>
        <dbReference type="ARBA" id="ARBA00023136"/>
    </source>
</evidence>
<feature type="transmembrane region" description="Helical" evidence="9">
    <location>
        <begin position="618"/>
        <end position="640"/>
    </location>
</feature>
<evidence type="ECO:0000313" key="12">
    <source>
        <dbReference type="Proteomes" id="UP001497392"/>
    </source>
</evidence>
<evidence type="ECO:0000313" key="11">
    <source>
        <dbReference type="EMBL" id="CAL5220625.1"/>
    </source>
</evidence>
<dbReference type="InterPro" id="IPR003593">
    <property type="entry name" value="AAA+_ATPase"/>
</dbReference>
<evidence type="ECO:0000256" key="4">
    <source>
        <dbReference type="ARBA" id="ARBA00022741"/>
    </source>
</evidence>
<feature type="transmembrane region" description="Helical" evidence="9">
    <location>
        <begin position="435"/>
        <end position="459"/>
    </location>
</feature>
<proteinExistence type="predicted"/>
<evidence type="ECO:0000256" key="2">
    <source>
        <dbReference type="ARBA" id="ARBA00022448"/>
    </source>
</evidence>
<keyword evidence="6 9" id="KW-1133">Transmembrane helix</keyword>
<dbReference type="PANTHER" id="PTHR48041">
    <property type="entry name" value="ABC TRANSPORTER G FAMILY MEMBER 28"/>
    <property type="match status" value="1"/>
</dbReference>
<feature type="transmembrane region" description="Helical" evidence="9">
    <location>
        <begin position="406"/>
        <end position="423"/>
    </location>
</feature>
<dbReference type="Gene3D" id="3.40.50.300">
    <property type="entry name" value="P-loop containing nucleotide triphosphate hydrolases"/>
    <property type="match status" value="1"/>
</dbReference>
<feature type="transmembrane region" description="Helical" evidence="9">
    <location>
        <begin position="488"/>
        <end position="509"/>
    </location>
</feature>
<dbReference type="Pfam" id="PF01061">
    <property type="entry name" value="ABC2_membrane"/>
    <property type="match status" value="1"/>
</dbReference>
<dbReference type="PANTHER" id="PTHR48041:SF91">
    <property type="entry name" value="ABC TRANSPORTER G FAMILY MEMBER 28"/>
    <property type="match status" value="1"/>
</dbReference>
<dbReference type="InterPro" id="IPR050352">
    <property type="entry name" value="ABCG_transporters"/>
</dbReference>
<dbReference type="SMART" id="SM00382">
    <property type="entry name" value="AAA"/>
    <property type="match status" value="1"/>
</dbReference>
<dbReference type="Pfam" id="PF00005">
    <property type="entry name" value="ABC_tran"/>
    <property type="match status" value="1"/>
</dbReference>
<dbReference type="Proteomes" id="UP001497392">
    <property type="component" value="Unassembled WGS sequence"/>
</dbReference>
<evidence type="ECO:0000256" key="3">
    <source>
        <dbReference type="ARBA" id="ARBA00022692"/>
    </source>
</evidence>
<dbReference type="InterPro" id="IPR027417">
    <property type="entry name" value="P-loop_NTPase"/>
</dbReference>
<reference evidence="11 12" key="1">
    <citation type="submission" date="2024-06" db="EMBL/GenBank/DDBJ databases">
        <authorList>
            <person name="Kraege A."/>
            <person name="Thomma B."/>
        </authorList>
    </citation>
    <scope>NUCLEOTIDE SEQUENCE [LARGE SCALE GENOMIC DNA]</scope>
</reference>
<dbReference type="EMBL" id="CAXHTA020000004">
    <property type="protein sequence ID" value="CAL5220625.1"/>
    <property type="molecule type" value="Genomic_DNA"/>
</dbReference>
<keyword evidence="4" id="KW-0547">Nucleotide-binding</keyword>
<comment type="subcellular location">
    <subcellularLocation>
        <location evidence="1">Membrane</location>
        <topology evidence="1">Multi-pass membrane protein</topology>
    </subcellularLocation>
</comment>
<keyword evidence="7 9" id="KW-0472">Membrane</keyword>
<evidence type="ECO:0000256" key="5">
    <source>
        <dbReference type="ARBA" id="ARBA00022840"/>
    </source>
</evidence>
<gene>
    <name evidence="11" type="primary">g2668</name>
    <name evidence="11" type="ORF">VP750_LOCUS2284</name>
</gene>
<dbReference type="InterPro" id="IPR003439">
    <property type="entry name" value="ABC_transporter-like_ATP-bd"/>
</dbReference>
<keyword evidence="3 9" id="KW-0812">Transmembrane</keyword>
<organism evidence="11 12">
    <name type="scientific">Coccomyxa viridis</name>
    <dbReference type="NCBI Taxonomy" id="1274662"/>
    <lineage>
        <taxon>Eukaryota</taxon>
        <taxon>Viridiplantae</taxon>
        <taxon>Chlorophyta</taxon>
        <taxon>core chlorophytes</taxon>
        <taxon>Trebouxiophyceae</taxon>
        <taxon>Trebouxiophyceae incertae sedis</taxon>
        <taxon>Coccomyxaceae</taxon>
        <taxon>Coccomyxa</taxon>
    </lineage>
</organism>
<name>A0ABP1FKY3_9CHLO</name>
<accession>A0ABP1FKY3</accession>
<dbReference type="SUPFAM" id="SSF52540">
    <property type="entry name" value="P-loop containing nucleoside triphosphate hydrolases"/>
    <property type="match status" value="1"/>
</dbReference>
<feature type="transmembrane region" description="Helical" evidence="9">
    <location>
        <begin position="541"/>
        <end position="561"/>
    </location>
</feature>
<evidence type="ECO:0000256" key="1">
    <source>
        <dbReference type="ARBA" id="ARBA00004141"/>
    </source>
</evidence>
<evidence type="ECO:0000256" key="9">
    <source>
        <dbReference type="SAM" id="Phobius"/>
    </source>
</evidence>
<feature type="region of interest" description="Disordered" evidence="8">
    <location>
        <begin position="33"/>
        <end position="54"/>
    </location>
</feature>
<evidence type="ECO:0000259" key="10">
    <source>
        <dbReference type="PROSITE" id="PS50893"/>
    </source>
</evidence>
<keyword evidence="2" id="KW-0813">Transport</keyword>
<evidence type="ECO:0000256" key="8">
    <source>
        <dbReference type="SAM" id="MobiDB-lite"/>
    </source>
</evidence>
<dbReference type="PROSITE" id="PS50893">
    <property type="entry name" value="ABC_TRANSPORTER_2"/>
    <property type="match status" value="1"/>
</dbReference>
<dbReference type="CDD" id="cd03213">
    <property type="entry name" value="ABCG_EPDR"/>
    <property type="match status" value="1"/>
</dbReference>
<evidence type="ECO:0000256" key="6">
    <source>
        <dbReference type="ARBA" id="ARBA00022989"/>
    </source>
</evidence>
<sequence>MVRTRDDASAQAMELELKVDHALDLEAAPSCTASNIPEGVAPSDEEDGQHPSGIRGMTVAFQDVEYIVKNSAKWREKISILSKVSGSIPPGYLTALMGPSGSGKTTLLDVLAGRKTVGTINGTVVYAGHKASRSFLRRYTGYVEQFDTLLDNLTVEEMLMYTAEMKNPVRDSLASKKAKVALVMEQLALTSCKSVKIGNALDRGISGGQSKRTNIGLALVTNPRVLFLDEPTSGLDSFTANEVMSVVKGLMKTGMTICATIHSPTPFCFRLFDRMMILLRGHMAYAGPNGEAAVHYFEQTNPGYPRFGAGSTSDNHAEWIVDLTTKADRDGKALEFAQRYQASALCAANAGDLQRDLERREVSPQIAKELRARQGTSTPFYFGVKTILKYRLWRDLSDPTYLGPRVADKIVVGLILMSLYWHIGRENFGPNSVNIGAALFMVTILPAFAACAYTPQLVLERPVYYRERNDGCYTALTYLSAKIFEESLVALVTSTVFACIVFFPCEFSGSFALFWYTYFQTTLIGILLAYFIAAISPNMDVANGALPAFIVINLFFVGLLIRPQDQPKYWHWFQYIDFLHYSWTAQMINQFENTHIIIFLGIEILQFYDLRGKKKWDYVGFETVFIVVFFVWAWLALAFIRHQKR</sequence>
<feature type="domain" description="ABC transporter" evidence="10">
    <location>
        <begin position="59"/>
        <end position="305"/>
    </location>
</feature>
<keyword evidence="5" id="KW-0067">ATP-binding</keyword>